<dbReference type="EMBL" id="JELX01004211">
    <property type="protein sequence ID" value="KYF49757.1"/>
    <property type="molecule type" value="Genomic_DNA"/>
</dbReference>
<evidence type="ECO:0000313" key="2">
    <source>
        <dbReference type="EMBL" id="KYF49757.1"/>
    </source>
</evidence>
<dbReference type="SUPFAM" id="SSF53901">
    <property type="entry name" value="Thiolase-like"/>
    <property type="match status" value="2"/>
</dbReference>
<dbReference type="InterPro" id="IPR016039">
    <property type="entry name" value="Thiolase-like"/>
</dbReference>
<dbReference type="InterPro" id="IPR014030">
    <property type="entry name" value="Ketoacyl_synth_N"/>
</dbReference>
<dbReference type="Gene3D" id="3.40.47.10">
    <property type="match status" value="1"/>
</dbReference>
<organism evidence="2 3">
    <name type="scientific">Sorangium cellulosum</name>
    <name type="common">Polyangium cellulosum</name>
    <dbReference type="NCBI Taxonomy" id="56"/>
    <lineage>
        <taxon>Bacteria</taxon>
        <taxon>Pseudomonadati</taxon>
        <taxon>Myxococcota</taxon>
        <taxon>Polyangia</taxon>
        <taxon>Polyangiales</taxon>
        <taxon>Polyangiaceae</taxon>
        <taxon>Sorangium</taxon>
    </lineage>
</organism>
<dbReference type="Pfam" id="PF00109">
    <property type="entry name" value="ketoacyl-synt"/>
    <property type="match status" value="1"/>
</dbReference>
<feature type="non-terminal residue" evidence="2">
    <location>
        <position position="338"/>
    </location>
</feature>
<gene>
    <name evidence="2" type="ORF">BE04_24690</name>
</gene>
<proteinExistence type="predicted"/>
<protein>
    <recommendedName>
        <fullName evidence="1">Beta-ketoacyl synthase-like N-terminal domain-containing protein</fullName>
    </recommendedName>
</protein>
<dbReference type="AlphaFoldDB" id="A0A150P2X3"/>
<comment type="caution">
    <text evidence="2">The sequence shown here is derived from an EMBL/GenBank/DDBJ whole genome shotgun (WGS) entry which is preliminary data.</text>
</comment>
<dbReference type="GO" id="GO:0016746">
    <property type="term" value="F:acyltransferase activity"/>
    <property type="evidence" value="ECO:0007669"/>
    <property type="project" value="InterPro"/>
</dbReference>
<sequence length="338" mass="35870">MRAASSPPGVDGVIVGVGARSASGLTALQVTMSARAHKFAPRESHLVDKRGENIATARLMTIGDDVFGLDRFVALGGPALTQAAFPWLASWRDHGAAPPLPAVIALPSESRPGFDPRLRRYLLEALEARARVPLDRARSRLIFHCRGGGVMAFEHAVNELLARGCAAVVVGGIDSYFDPDVLEHLDAGFRLHGAETENGFIPGEGAAFVVLVPRTEARGLARYGRVLAAVSEGEPRPFGSEEPCLAYGMTLALKRALAAVSAEARPISWMLTDVANERHRVDEWTTAAARAHRGFTADVLHDQPLLKTGDVGAASASMLLAMAATRWRTGCAAGDTAL</sequence>
<accession>A0A150P2X3</accession>
<evidence type="ECO:0000259" key="1">
    <source>
        <dbReference type="Pfam" id="PF00109"/>
    </source>
</evidence>
<name>A0A150P2X3_SORCE</name>
<evidence type="ECO:0000313" key="3">
    <source>
        <dbReference type="Proteomes" id="UP000075604"/>
    </source>
</evidence>
<feature type="domain" description="Beta-ketoacyl synthase-like N-terminal" evidence="1">
    <location>
        <begin position="149"/>
        <end position="217"/>
    </location>
</feature>
<reference evidence="2 3" key="1">
    <citation type="submission" date="2014-02" db="EMBL/GenBank/DDBJ databases">
        <title>The small core and large imbalanced accessory genome model reveals a collaborative survival strategy of Sorangium cellulosum strains in nature.</title>
        <authorList>
            <person name="Han K."/>
            <person name="Peng R."/>
            <person name="Blom J."/>
            <person name="Li Y.-Z."/>
        </authorList>
    </citation>
    <scope>NUCLEOTIDE SEQUENCE [LARGE SCALE GENOMIC DNA]</scope>
    <source>
        <strain evidence="2 3">So0157-18</strain>
    </source>
</reference>
<dbReference type="Proteomes" id="UP000075604">
    <property type="component" value="Unassembled WGS sequence"/>
</dbReference>